<dbReference type="InterPro" id="IPR004843">
    <property type="entry name" value="Calcineurin-like_PHP"/>
</dbReference>
<dbReference type="InterPro" id="IPR041796">
    <property type="entry name" value="Mre11_N"/>
</dbReference>
<accession>A0A941EMV1</accession>
<gene>
    <name evidence="3" type="ORF">KDL01_08325</name>
</gene>
<proteinExistence type="predicted"/>
<dbReference type="SUPFAM" id="SSF56300">
    <property type="entry name" value="Metallo-dependent phosphatases"/>
    <property type="match status" value="1"/>
</dbReference>
<dbReference type="GO" id="GO:0004527">
    <property type="term" value="F:exonuclease activity"/>
    <property type="evidence" value="ECO:0007669"/>
    <property type="project" value="UniProtKB-KW"/>
</dbReference>
<comment type="caution">
    <text evidence="3">The sequence shown here is derived from an EMBL/GenBank/DDBJ whole genome shotgun (WGS) entry which is preliminary data.</text>
</comment>
<organism evidence="3 4">
    <name type="scientific">Actinospica durhamensis</name>
    <dbReference type="NCBI Taxonomy" id="1508375"/>
    <lineage>
        <taxon>Bacteria</taxon>
        <taxon>Bacillati</taxon>
        <taxon>Actinomycetota</taxon>
        <taxon>Actinomycetes</taxon>
        <taxon>Catenulisporales</taxon>
        <taxon>Actinospicaceae</taxon>
        <taxon>Actinospica</taxon>
    </lineage>
</organism>
<dbReference type="Proteomes" id="UP000675781">
    <property type="component" value="Unassembled WGS sequence"/>
</dbReference>
<dbReference type="CDD" id="cd00840">
    <property type="entry name" value="MPP_Mre11_N"/>
    <property type="match status" value="1"/>
</dbReference>
<reference evidence="3" key="1">
    <citation type="submission" date="2021-04" db="EMBL/GenBank/DDBJ databases">
        <title>Genome based classification of Actinospica acidithermotolerans sp. nov., an actinobacterium isolated from an Indonesian hot spring.</title>
        <authorList>
            <person name="Kusuma A.B."/>
            <person name="Putra K.E."/>
            <person name="Nafisah S."/>
            <person name="Loh J."/>
            <person name="Nouioui I."/>
            <person name="Goodfellow M."/>
        </authorList>
    </citation>
    <scope>NUCLEOTIDE SEQUENCE</scope>
    <source>
        <strain evidence="3">CSCA 57</strain>
    </source>
</reference>
<feature type="domain" description="Calcineurin-like phosphoesterase" evidence="2">
    <location>
        <begin position="5"/>
        <end position="200"/>
    </location>
</feature>
<dbReference type="EMBL" id="JAGSOG010000026">
    <property type="protein sequence ID" value="MBR7833268.1"/>
    <property type="molecule type" value="Genomic_DNA"/>
</dbReference>
<evidence type="ECO:0000256" key="1">
    <source>
        <dbReference type="ARBA" id="ARBA00022801"/>
    </source>
</evidence>
<dbReference type="InterPro" id="IPR029052">
    <property type="entry name" value="Metallo-depent_PP-like"/>
</dbReference>
<dbReference type="PANTHER" id="PTHR30337:SF7">
    <property type="entry name" value="PHOSPHOESTERASE"/>
    <property type="match status" value="1"/>
</dbReference>
<dbReference type="InterPro" id="IPR014576">
    <property type="entry name" value="Pesterase_YhaO"/>
</dbReference>
<dbReference type="Pfam" id="PF00149">
    <property type="entry name" value="Metallophos"/>
    <property type="match status" value="1"/>
</dbReference>
<keyword evidence="3" id="KW-0269">Exonuclease</keyword>
<keyword evidence="4" id="KW-1185">Reference proteome</keyword>
<name>A0A941EMV1_9ACTN</name>
<dbReference type="PIRSF" id="PIRSF033091">
    <property type="entry name" value="Pesterase_YhaO"/>
    <property type="match status" value="1"/>
</dbReference>
<dbReference type="AlphaFoldDB" id="A0A941EMV1"/>
<dbReference type="Gene3D" id="3.60.21.10">
    <property type="match status" value="1"/>
</dbReference>
<evidence type="ECO:0000259" key="2">
    <source>
        <dbReference type="Pfam" id="PF00149"/>
    </source>
</evidence>
<sequence length="421" mass="45414">MRCRMRLLHAADLHVDSPLRGLSAYDGAPVEAIRSATRHAVGNLVQLALTQGVDAVLLAGDIYDGDWPDYNTGLFFRNQMQRLGEAGVNVYLVSGNHDAASQITRKLSLPGNVREFSKHNAETLEDEALGLAVHGQGYAVRDVTDNLAMNYPAPRAGLFNVGLLHTALNGREGHARYAPCTVEQLQARGYDYWALGHVHTHEVVAADPHVVFPGNVQGRHAKETGRKGCVLIDVGSDGRASLDFRDLDVVRWEHLEVDASDATDLDDVLGEVRSALAGAHERAEGRLLAARVSIVGSSDAHFELWHDHVRLTTEVRALGSDFGEVWIEKVRPATKPSAARTDAAGLAEGLGTVADLRRTAAGLRADEDALRKLVERSPLAASLPPEALGPTALDVTDAGWRAVLFDQAVDLLVAMVEEGSR</sequence>
<dbReference type="PANTHER" id="PTHR30337">
    <property type="entry name" value="COMPONENT OF ATP-DEPENDENT DSDNA EXONUCLEASE"/>
    <property type="match status" value="1"/>
</dbReference>
<keyword evidence="3" id="KW-0540">Nuclease</keyword>
<evidence type="ECO:0000313" key="4">
    <source>
        <dbReference type="Proteomes" id="UP000675781"/>
    </source>
</evidence>
<protein>
    <submittedName>
        <fullName evidence="3">DNA repair exonuclease</fullName>
    </submittedName>
</protein>
<evidence type="ECO:0000313" key="3">
    <source>
        <dbReference type="EMBL" id="MBR7833268.1"/>
    </source>
</evidence>
<keyword evidence="1" id="KW-0378">Hydrolase</keyword>
<dbReference type="InterPro" id="IPR050535">
    <property type="entry name" value="DNA_Repair-Maintenance_Comp"/>
</dbReference>